<feature type="coiled-coil region" evidence="6">
    <location>
        <begin position="623"/>
        <end position="650"/>
    </location>
</feature>
<gene>
    <name evidence="9" type="ORF">AMR74_16025</name>
</gene>
<dbReference type="EC" id="2.1.1.72" evidence="1"/>
<evidence type="ECO:0000256" key="3">
    <source>
        <dbReference type="ARBA" id="ARBA00022679"/>
    </source>
</evidence>
<name>A0A0M9AM04_9EURY</name>
<evidence type="ECO:0000256" key="4">
    <source>
        <dbReference type="ARBA" id="ARBA00022691"/>
    </source>
</evidence>
<dbReference type="GO" id="GO:0006304">
    <property type="term" value="P:DNA modification"/>
    <property type="evidence" value="ECO:0007669"/>
    <property type="project" value="InterPro"/>
</dbReference>
<proteinExistence type="predicted"/>
<feature type="domain" description="MmeI-like DNA-methyltransferase" evidence="8">
    <location>
        <begin position="480"/>
        <end position="569"/>
    </location>
</feature>
<dbReference type="GO" id="GO:0009007">
    <property type="term" value="F:site-specific DNA-methyltransferase (adenine-specific) activity"/>
    <property type="evidence" value="ECO:0007669"/>
    <property type="project" value="UniProtKB-EC"/>
</dbReference>
<keyword evidence="6" id="KW-0175">Coiled coil</keyword>
<feature type="domain" description="Type II methyltransferase M.TaqI-like" evidence="7">
    <location>
        <begin position="783"/>
        <end position="881"/>
    </location>
</feature>
<dbReference type="EMBL" id="LIST01000010">
    <property type="protein sequence ID" value="KOX94218.1"/>
    <property type="molecule type" value="Genomic_DNA"/>
</dbReference>
<accession>A0A0M9AM04</accession>
<protein>
    <recommendedName>
        <fullName evidence="1">site-specific DNA-methyltransferase (adenine-specific)</fullName>
        <ecNumber evidence="1">2.1.1.72</ecNumber>
    </recommendedName>
</protein>
<dbReference type="SUPFAM" id="SSF53335">
    <property type="entry name" value="S-adenosyl-L-methionine-dependent methyltransferases"/>
    <property type="match status" value="1"/>
</dbReference>
<dbReference type="Pfam" id="PF07669">
    <property type="entry name" value="Eco57I"/>
    <property type="match status" value="1"/>
</dbReference>
<dbReference type="InterPro" id="IPR029063">
    <property type="entry name" value="SAM-dependent_MTases_sf"/>
</dbReference>
<comment type="catalytic activity">
    <reaction evidence="5">
        <text>a 2'-deoxyadenosine in DNA + S-adenosyl-L-methionine = an N(6)-methyl-2'-deoxyadenosine in DNA + S-adenosyl-L-homocysteine + H(+)</text>
        <dbReference type="Rhea" id="RHEA:15197"/>
        <dbReference type="Rhea" id="RHEA-COMP:12418"/>
        <dbReference type="Rhea" id="RHEA-COMP:12419"/>
        <dbReference type="ChEBI" id="CHEBI:15378"/>
        <dbReference type="ChEBI" id="CHEBI:57856"/>
        <dbReference type="ChEBI" id="CHEBI:59789"/>
        <dbReference type="ChEBI" id="CHEBI:90615"/>
        <dbReference type="ChEBI" id="CHEBI:90616"/>
        <dbReference type="EC" id="2.1.1.72"/>
    </reaction>
</comment>
<sequence>MSPDSIQPDRLRKVLEDFVDSLGTTVSDTHLVERVLAGEETLTIDALSNQPEEWTEGNLIWPLLEAVGLNREPGRPASQRSAAGTTQREAPDFRLVERGGEFVVIGENKSPNKIDRAEQELVGDYLSNKAWPDYGIATDGFEWVVYRAEHGGDFLEFSEVERVNLRPVINAIARDLGYLGSGSVGDVDIEETLEAFASVFNPEGLHTLLTQTAPKEFRDTRTADVEEFYELYIELLFGESDEHEYDTCLRDDIQAPPKATEEDQDLFAVTLMNRLLFIKFLETRDVLPDGFLRTLVRDYEDNAESIPGTLYEAYIKPLFYDLFNTDEGERRPKLRTGRYADVPYLNGGLFRENVPNESQYNLVDRTLPTVIEDLIEGHRLEMSGQNFDPAILGSVFEKTINHIGGEEGRQKEIGAYYTPNDVTRHLSEQTVDPKVKDLFVEAFVEHSDDDAAEYVRTQIEQTDLSEILRHVEDGAAMYGANPSALEDILDRLTGLTILDPACGSGHFLTTAMEELHQVQLSLLRGLNGGDEPSPQERYDAKQELALHAIYGVDVDDVAVEIAKLRIWLKIIEGNSWNEEFGRLPNIDVNIVAGNSLVGFPVRGDVQTQFGAIDERLPTLAKKRRAYKFENKGTRQEVMELEQRIRRDRDEKFLRNLTHTFESEVADVEEFDALVASIPDGELYPTVQSVKAQRWDEDGDTIALSEEDKEQLADAGFEWQEWRDTNKSATLDVGERIQEAGGARGELAEHQDIVDDLRRLLDAGFVFDAVERQPTRYDLDQITGKPLHWDIEFPELLPLEEANGMHPEIEFDIVIGNPPYGDILNQNEEMFTAPYLTGSVNDVSAPFVERQLQLTADQGYFGNVTTLRLIYQSSLEEFHDLLRSTLAPARVACFGMWGRVGVFENALVRVALLSGQKNTETTGAIHTSDFTVFNRDNRQHRFETLEYSPVDGLVLRDRIGGEGSDGPLLPKIGGETKHQLLTTLKEQSDTIFDDKYTREQPDRDAHSVWRTRGVGYWMNPMLGKLYDATDVDPVHFGSELEQKTAFLVLNSSLYYVYWMTYGNQHHHNWTQLSAFPWPDESVVEEYEDEIIELADTLWSRMKDGFSGSSFRMTALRPIIDDVDVLTGELYDLTDEQVAYTQNYLTDLGEGSARAGGGDEDLTYTPIVAEE</sequence>
<dbReference type="PANTHER" id="PTHR33841:SF1">
    <property type="entry name" value="DNA METHYLTRANSFERASE A"/>
    <property type="match status" value="1"/>
</dbReference>
<dbReference type="PROSITE" id="PS00092">
    <property type="entry name" value="N6_MTASE"/>
    <property type="match status" value="1"/>
</dbReference>
<evidence type="ECO:0000313" key="10">
    <source>
        <dbReference type="Proteomes" id="UP000037747"/>
    </source>
</evidence>
<dbReference type="PANTHER" id="PTHR33841">
    <property type="entry name" value="DNA METHYLTRANSFERASE YEEA-RELATED"/>
    <property type="match status" value="1"/>
</dbReference>
<keyword evidence="2" id="KW-0489">Methyltransferase</keyword>
<comment type="caution">
    <text evidence="9">The sequence shown here is derived from an EMBL/GenBank/DDBJ whole genome shotgun (WGS) entry which is preliminary data.</text>
</comment>
<organism evidence="9 10">
    <name type="scientific">Halorubrum tropicale</name>
    <dbReference type="NCBI Taxonomy" id="1765655"/>
    <lineage>
        <taxon>Archaea</taxon>
        <taxon>Methanobacteriati</taxon>
        <taxon>Methanobacteriota</taxon>
        <taxon>Stenosarchaea group</taxon>
        <taxon>Halobacteria</taxon>
        <taxon>Halobacteriales</taxon>
        <taxon>Haloferacaceae</taxon>
        <taxon>Halorubrum</taxon>
    </lineage>
</organism>
<dbReference type="InterPro" id="IPR050953">
    <property type="entry name" value="N4_N6_ade-DNA_methylase"/>
</dbReference>
<evidence type="ECO:0000256" key="1">
    <source>
        <dbReference type="ARBA" id="ARBA00011900"/>
    </source>
</evidence>
<dbReference type="Gene3D" id="3.40.50.150">
    <property type="entry name" value="Vaccinia Virus protein VP39"/>
    <property type="match status" value="2"/>
</dbReference>
<evidence type="ECO:0000259" key="8">
    <source>
        <dbReference type="Pfam" id="PF20473"/>
    </source>
</evidence>
<dbReference type="AlphaFoldDB" id="A0A0M9AM04"/>
<reference evidence="9 10" key="1">
    <citation type="submission" date="2015-08" db="EMBL/GenBank/DDBJ databases">
        <title>Genomes of Isolates from Cabo Rojo, PR.</title>
        <authorList>
            <person name="Sanchez-Nieves R.L."/>
            <person name="Montalvo-Rodriguez R."/>
        </authorList>
    </citation>
    <scope>NUCLEOTIDE SEQUENCE [LARGE SCALE GENOMIC DNA]</scope>
    <source>
        <strain evidence="9 10">5</strain>
    </source>
</reference>
<evidence type="ECO:0000313" key="9">
    <source>
        <dbReference type="EMBL" id="KOX94218.1"/>
    </source>
</evidence>
<dbReference type="Proteomes" id="UP000037747">
    <property type="component" value="Unassembled WGS sequence"/>
</dbReference>
<keyword evidence="3" id="KW-0808">Transferase</keyword>
<evidence type="ECO:0000256" key="5">
    <source>
        <dbReference type="ARBA" id="ARBA00047942"/>
    </source>
</evidence>
<dbReference type="GO" id="GO:0003676">
    <property type="term" value="F:nucleic acid binding"/>
    <property type="evidence" value="ECO:0007669"/>
    <property type="project" value="InterPro"/>
</dbReference>
<keyword evidence="10" id="KW-1185">Reference proteome</keyword>
<evidence type="ECO:0000259" key="7">
    <source>
        <dbReference type="Pfam" id="PF07669"/>
    </source>
</evidence>
<evidence type="ECO:0000256" key="2">
    <source>
        <dbReference type="ARBA" id="ARBA00022603"/>
    </source>
</evidence>
<dbReference type="InterPro" id="IPR002052">
    <property type="entry name" value="DNA_methylase_N6_adenine_CS"/>
</dbReference>
<dbReference type="Pfam" id="PF20473">
    <property type="entry name" value="MmeI_Mtase"/>
    <property type="match status" value="1"/>
</dbReference>
<dbReference type="InterPro" id="IPR011639">
    <property type="entry name" value="MethylTrfase_TaqI-like_dom"/>
</dbReference>
<dbReference type="InterPro" id="IPR046816">
    <property type="entry name" value="MmeI_Mtase"/>
</dbReference>
<keyword evidence="4" id="KW-0949">S-adenosyl-L-methionine</keyword>
<dbReference type="STRING" id="1765655.AMR74_16025"/>
<dbReference type="PATRIC" id="fig|1705389.3.peg.1653"/>
<dbReference type="GO" id="GO:0032259">
    <property type="term" value="P:methylation"/>
    <property type="evidence" value="ECO:0007669"/>
    <property type="project" value="UniProtKB-KW"/>
</dbReference>
<evidence type="ECO:0000256" key="6">
    <source>
        <dbReference type="SAM" id="Coils"/>
    </source>
</evidence>